<evidence type="ECO:0000256" key="1">
    <source>
        <dbReference type="SAM" id="MobiDB-lite"/>
    </source>
</evidence>
<dbReference type="EMBL" id="QXTG01000003">
    <property type="protein sequence ID" value="RIX26490.1"/>
    <property type="molecule type" value="Genomic_DNA"/>
</dbReference>
<feature type="region of interest" description="Disordered" evidence="1">
    <location>
        <begin position="1"/>
        <end position="23"/>
    </location>
</feature>
<protein>
    <submittedName>
        <fullName evidence="2">Uncharacterized protein</fullName>
    </submittedName>
</protein>
<organism evidence="2 3">
    <name type="scientific">Amnibacterium setariae</name>
    <dbReference type="NCBI Taxonomy" id="2306585"/>
    <lineage>
        <taxon>Bacteria</taxon>
        <taxon>Bacillati</taxon>
        <taxon>Actinomycetota</taxon>
        <taxon>Actinomycetes</taxon>
        <taxon>Micrococcales</taxon>
        <taxon>Microbacteriaceae</taxon>
        <taxon>Amnibacterium</taxon>
    </lineage>
</organism>
<feature type="compositionally biased region" description="Basic residues" evidence="1">
    <location>
        <begin position="1"/>
        <end position="21"/>
    </location>
</feature>
<accession>A0A3A1TZN5</accession>
<evidence type="ECO:0000313" key="3">
    <source>
        <dbReference type="Proteomes" id="UP000265742"/>
    </source>
</evidence>
<dbReference type="Proteomes" id="UP000265742">
    <property type="component" value="Unassembled WGS sequence"/>
</dbReference>
<keyword evidence="3" id="KW-1185">Reference proteome</keyword>
<name>A0A3A1TZN5_9MICO</name>
<comment type="caution">
    <text evidence="2">The sequence shown here is derived from an EMBL/GenBank/DDBJ whole genome shotgun (WGS) entry which is preliminary data.</text>
</comment>
<proteinExistence type="predicted"/>
<sequence length="98" mass="10249">MPQHVRTRPGARSAPRRRPPLRWHSPADELWIATAGGEYAGMAEPVRGGGYRAFGPTGGSLGSFPTLGAALMALEGRAEDDERAGRPLRSGATPAADA</sequence>
<evidence type="ECO:0000313" key="2">
    <source>
        <dbReference type="EMBL" id="RIX26490.1"/>
    </source>
</evidence>
<reference evidence="3" key="1">
    <citation type="submission" date="2018-09" db="EMBL/GenBank/DDBJ databases">
        <authorList>
            <person name="Kim I."/>
        </authorList>
    </citation>
    <scope>NUCLEOTIDE SEQUENCE [LARGE SCALE GENOMIC DNA]</scope>
    <source>
        <strain evidence="3">DD4a</strain>
    </source>
</reference>
<dbReference type="OrthoDB" id="5119862at2"/>
<dbReference type="AlphaFoldDB" id="A0A3A1TZN5"/>
<gene>
    <name evidence="2" type="ORF">D1781_16270</name>
</gene>
<feature type="region of interest" description="Disordered" evidence="1">
    <location>
        <begin position="77"/>
        <end position="98"/>
    </location>
</feature>
<dbReference type="RefSeq" id="WP_119483565.1">
    <property type="nucleotide sequence ID" value="NZ_QXTG01000003.1"/>
</dbReference>